<name>L1LCB5_THEEQ</name>
<dbReference type="OrthoDB" id="361331at2759"/>
<feature type="compositionally biased region" description="Basic and acidic residues" evidence="1">
    <location>
        <begin position="218"/>
        <end position="227"/>
    </location>
</feature>
<dbReference type="EMBL" id="ACOU01000004">
    <property type="protein sequence ID" value="EKX72919.1"/>
    <property type="molecule type" value="Genomic_DNA"/>
</dbReference>
<organism evidence="2 3">
    <name type="scientific">Theileria equi strain WA</name>
    <dbReference type="NCBI Taxonomy" id="1537102"/>
    <lineage>
        <taxon>Eukaryota</taxon>
        <taxon>Sar</taxon>
        <taxon>Alveolata</taxon>
        <taxon>Apicomplexa</taxon>
        <taxon>Aconoidasida</taxon>
        <taxon>Piroplasmida</taxon>
        <taxon>Theileriidae</taxon>
        <taxon>Theileria</taxon>
    </lineage>
</organism>
<comment type="caution">
    <text evidence="2">The sequence shown here is derived from an EMBL/GenBank/DDBJ whole genome shotgun (WGS) entry which is preliminary data.</text>
</comment>
<proteinExistence type="predicted"/>
<gene>
    <name evidence="2" type="ORF">BEWA_014780</name>
</gene>
<evidence type="ECO:0000313" key="3">
    <source>
        <dbReference type="Proteomes" id="UP000031512"/>
    </source>
</evidence>
<dbReference type="RefSeq" id="XP_004832371.1">
    <property type="nucleotide sequence ID" value="XM_004832314.1"/>
</dbReference>
<dbReference type="AlphaFoldDB" id="L1LCB5"/>
<feature type="region of interest" description="Disordered" evidence="1">
    <location>
        <begin position="210"/>
        <end position="250"/>
    </location>
</feature>
<feature type="region of interest" description="Disordered" evidence="1">
    <location>
        <begin position="121"/>
        <end position="141"/>
    </location>
</feature>
<feature type="compositionally biased region" description="Polar residues" evidence="1">
    <location>
        <begin position="121"/>
        <end position="134"/>
    </location>
</feature>
<evidence type="ECO:0000313" key="2">
    <source>
        <dbReference type="EMBL" id="EKX72919.1"/>
    </source>
</evidence>
<protein>
    <submittedName>
        <fullName evidence="2">Uncharacterized protein</fullName>
    </submittedName>
</protein>
<dbReference type="KEGG" id="beq:BEWA_014780"/>
<dbReference type="VEuPathDB" id="PiroplasmaDB:BEWA_014780"/>
<reference evidence="2 3" key="1">
    <citation type="journal article" date="2012" name="BMC Genomics">
        <title>Comparative genomic analysis and phylogenetic position of Theileria equi.</title>
        <authorList>
            <person name="Kappmeyer L.S."/>
            <person name="Thiagarajan M."/>
            <person name="Herndon D.R."/>
            <person name="Ramsay J.D."/>
            <person name="Caler E."/>
            <person name="Djikeng A."/>
            <person name="Gillespie J.J."/>
            <person name="Lau A.O."/>
            <person name="Roalson E.H."/>
            <person name="Silva J.C."/>
            <person name="Silva M.G."/>
            <person name="Suarez C.E."/>
            <person name="Ueti M.W."/>
            <person name="Nene V.M."/>
            <person name="Mealey R.H."/>
            <person name="Knowles D.P."/>
            <person name="Brayton K.A."/>
        </authorList>
    </citation>
    <scope>NUCLEOTIDE SEQUENCE [LARGE SCALE GENOMIC DNA]</scope>
    <source>
        <strain evidence="2 3">WA</strain>
    </source>
</reference>
<accession>L1LCB5</accession>
<sequence length="443" mass="49508">MEKLSRTETEYYFEVDGKRWWVLSSSSDDWKVLSNDDAYKLGLFAAVTSQECEFIDTNIEAYKEAVSEIVESLDKQLQIKNAVDAVESIHEVGTPDIVNLNGSDRCILKPKESIHENEVISTQLPNQDLPQNSPVKGPKDILSEDNLKMISGSVEDERVIPKKAPLPVKTAPLPTGKIPLPAKKVPLPTKKVPLPVNKTPLLVNKAPLPLKTPIPKTIDQKPIKQGEEESANDATPEPIANEPELSRRDTLKNQISDLIASTSNMKECYRAQRRQTEPMKEKTTTLRSTARRLTYANNGGLAGCLKTVAEEREKMGAEPEFIKTRDNKLDKMIQRARNMAAKTLSSEKMKDAAEALRKGLENKKSPTNKIFVRPRGSINVNDLKPAKTMYEVTFEASSDSSEDCESKNMAIQPPIPPQQRQGMDQILAERPSIRRKTVVLNED</sequence>
<feature type="region of interest" description="Disordered" evidence="1">
    <location>
        <begin position="398"/>
        <end position="423"/>
    </location>
</feature>
<evidence type="ECO:0000256" key="1">
    <source>
        <dbReference type="SAM" id="MobiDB-lite"/>
    </source>
</evidence>
<dbReference type="eggNOG" id="ENOG502RWND">
    <property type="taxonomic scope" value="Eukaryota"/>
</dbReference>
<dbReference type="Proteomes" id="UP000031512">
    <property type="component" value="Unassembled WGS sequence"/>
</dbReference>
<keyword evidence="3" id="KW-1185">Reference proteome</keyword>
<dbReference type="GeneID" id="15804554"/>